<name>A0ABS0T1I9_9CAUL</name>
<feature type="signal peptide" evidence="1">
    <location>
        <begin position="1"/>
        <end position="21"/>
    </location>
</feature>
<reference evidence="2 3" key="1">
    <citation type="submission" date="2020-11" db="EMBL/GenBank/DDBJ databases">
        <title>genome sequence of strain KACC 18849.</title>
        <authorList>
            <person name="Gao J."/>
            <person name="Zhang X."/>
        </authorList>
    </citation>
    <scope>NUCLEOTIDE SEQUENCE [LARGE SCALE GENOMIC DNA]</scope>
    <source>
        <strain evidence="2 3">KACC 18849</strain>
    </source>
</reference>
<keyword evidence="1" id="KW-0732">Signal</keyword>
<sequence length="151" mass="15982">MKAHVIAIGLAMSLAAGGAVAGTWHWAEAPTKEEAMRLATSQARAKAWRKASCFKPAAVVDSCRQVADGFRCRASSAADRRGCGDRPGWEMALRARPARSLASTAATPSYPRASFELPWTLPEPTSPYTGSLYGAGPSFTQSVTATPFPQP</sequence>
<dbReference type="EMBL" id="JADWOX010000015">
    <property type="protein sequence ID" value="MBI1685733.1"/>
    <property type="molecule type" value="Genomic_DNA"/>
</dbReference>
<evidence type="ECO:0000313" key="2">
    <source>
        <dbReference type="EMBL" id="MBI1685733.1"/>
    </source>
</evidence>
<evidence type="ECO:0000256" key="1">
    <source>
        <dbReference type="SAM" id="SignalP"/>
    </source>
</evidence>
<keyword evidence="3" id="KW-1185">Reference proteome</keyword>
<evidence type="ECO:0000313" key="3">
    <source>
        <dbReference type="Proteomes" id="UP000639859"/>
    </source>
</evidence>
<comment type="caution">
    <text evidence="2">The sequence shown here is derived from an EMBL/GenBank/DDBJ whole genome shotgun (WGS) entry which is preliminary data.</text>
</comment>
<gene>
    <name evidence="2" type="ORF">I4Q42_18860</name>
</gene>
<proteinExistence type="predicted"/>
<accession>A0ABS0T1I9</accession>
<protein>
    <submittedName>
        <fullName evidence="2">Uncharacterized protein</fullName>
    </submittedName>
</protein>
<dbReference type="Proteomes" id="UP000639859">
    <property type="component" value="Unassembled WGS sequence"/>
</dbReference>
<feature type="chain" id="PRO_5045480196" evidence="1">
    <location>
        <begin position="22"/>
        <end position="151"/>
    </location>
</feature>
<organism evidence="2 3">
    <name type="scientific">Caulobacter hibisci</name>
    <dbReference type="NCBI Taxonomy" id="2035993"/>
    <lineage>
        <taxon>Bacteria</taxon>
        <taxon>Pseudomonadati</taxon>
        <taxon>Pseudomonadota</taxon>
        <taxon>Alphaproteobacteria</taxon>
        <taxon>Caulobacterales</taxon>
        <taxon>Caulobacteraceae</taxon>
        <taxon>Caulobacter</taxon>
    </lineage>
</organism>
<dbReference type="RefSeq" id="WP_198577636.1">
    <property type="nucleotide sequence ID" value="NZ_JADWOX010000015.1"/>
</dbReference>